<dbReference type="SUPFAM" id="SSF109640">
    <property type="entry name" value="KRAB domain (Kruppel-associated box)"/>
    <property type="match status" value="1"/>
</dbReference>
<dbReference type="Ensembl" id="ENSPSMT00000010635.1">
    <property type="protein sequence ID" value="ENSPSMP00000009063.1"/>
    <property type="gene ID" value="ENSPSMG00000006635.1"/>
</dbReference>
<name>A0A8C8YUH6_PROSS</name>
<sequence length="94" mass="10791">MLEPSLHLLHPGFLYTVNNAHHEFMTCSSENFSSFCNLTVSQIENASHGYLVNVYFFFQGLVTFRDVAIEFSVKEWACLGPAERNLYRDLKPCP</sequence>
<feature type="domain" description="KRAB" evidence="1">
    <location>
        <begin position="62"/>
        <end position="94"/>
    </location>
</feature>
<dbReference type="GO" id="GO:0006355">
    <property type="term" value="P:regulation of DNA-templated transcription"/>
    <property type="evidence" value="ECO:0007669"/>
    <property type="project" value="InterPro"/>
</dbReference>
<proteinExistence type="predicted"/>
<keyword evidence="3" id="KW-1185">Reference proteome</keyword>
<dbReference type="Proteomes" id="UP000694414">
    <property type="component" value="Unplaced"/>
</dbReference>
<dbReference type="Pfam" id="PF01352">
    <property type="entry name" value="KRAB"/>
    <property type="match status" value="1"/>
</dbReference>
<evidence type="ECO:0000313" key="3">
    <source>
        <dbReference type="Proteomes" id="UP000694414"/>
    </source>
</evidence>
<dbReference type="AlphaFoldDB" id="A0A8C8YUH6"/>
<dbReference type="Gene3D" id="6.10.140.140">
    <property type="match status" value="1"/>
</dbReference>
<dbReference type="CDD" id="cd07765">
    <property type="entry name" value="KRAB_A-box"/>
    <property type="match status" value="1"/>
</dbReference>
<organism evidence="2 3">
    <name type="scientific">Prolemur simus</name>
    <name type="common">Greater bamboo lemur</name>
    <name type="synonym">Hapalemur simus</name>
    <dbReference type="NCBI Taxonomy" id="1328070"/>
    <lineage>
        <taxon>Eukaryota</taxon>
        <taxon>Metazoa</taxon>
        <taxon>Chordata</taxon>
        <taxon>Craniata</taxon>
        <taxon>Vertebrata</taxon>
        <taxon>Euteleostomi</taxon>
        <taxon>Mammalia</taxon>
        <taxon>Eutheria</taxon>
        <taxon>Euarchontoglires</taxon>
        <taxon>Primates</taxon>
        <taxon>Strepsirrhini</taxon>
        <taxon>Lemuriformes</taxon>
        <taxon>Lemuridae</taxon>
        <taxon>Prolemur</taxon>
    </lineage>
</organism>
<dbReference type="InterPro" id="IPR036051">
    <property type="entry name" value="KRAB_dom_sf"/>
</dbReference>
<dbReference type="PROSITE" id="PS50805">
    <property type="entry name" value="KRAB"/>
    <property type="match status" value="1"/>
</dbReference>
<reference evidence="2" key="1">
    <citation type="submission" date="2025-08" db="UniProtKB">
        <authorList>
            <consortium name="Ensembl"/>
        </authorList>
    </citation>
    <scope>IDENTIFICATION</scope>
</reference>
<reference evidence="2" key="2">
    <citation type="submission" date="2025-09" db="UniProtKB">
        <authorList>
            <consortium name="Ensembl"/>
        </authorList>
    </citation>
    <scope>IDENTIFICATION</scope>
</reference>
<protein>
    <recommendedName>
        <fullName evidence="1">KRAB domain-containing protein</fullName>
    </recommendedName>
</protein>
<dbReference type="InterPro" id="IPR001909">
    <property type="entry name" value="KRAB"/>
</dbReference>
<accession>A0A8C8YUH6</accession>
<evidence type="ECO:0000313" key="2">
    <source>
        <dbReference type="Ensembl" id="ENSPSMP00000009063.1"/>
    </source>
</evidence>
<evidence type="ECO:0000259" key="1">
    <source>
        <dbReference type="PROSITE" id="PS50805"/>
    </source>
</evidence>